<comment type="caution">
    <text evidence="1">The sequence shown here is derived from an EMBL/GenBank/DDBJ whole genome shotgun (WGS) entry which is preliminary data.</text>
</comment>
<keyword evidence="2" id="KW-1185">Reference proteome</keyword>
<gene>
    <name evidence="1" type="ORF">GCM10011328_07990</name>
</gene>
<organism evidence="1 2">
    <name type="scientific">Hafnia psychrotolerans</name>
    <dbReference type="NCBI Taxonomy" id="1477018"/>
    <lineage>
        <taxon>Bacteria</taxon>
        <taxon>Pseudomonadati</taxon>
        <taxon>Pseudomonadota</taxon>
        <taxon>Gammaproteobacteria</taxon>
        <taxon>Enterobacterales</taxon>
        <taxon>Hafniaceae</taxon>
        <taxon>Hafnia</taxon>
    </lineage>
</organism>
<sequence length="70" mass="7685">MSTTDYFDTYDGKLSLLYFQLSELVFNPCLSSGIDIAIIYLLASNESGNNARNNILSECGGNNARVWAAK</sequence>
<dbReference type="RefSeq" id="WP_229746393.1">
    <property type="nucleotide sequence ID" value="NZ_BMFZ01000002.1"/>
</dbReference>
<evidence type="ECO:0000313" key="1">
    <source>
        <dbReference type="EMBL" id="GGA35594.1"/>
    </source>
</evidence>
<dbReference type="EMBL" id="BMFZ01000002">
    <property type="protein sequence ID" value="GGA35594.1"/>
    <property type="molecule type" value="Genomic_DNA"/>
</dbReference>
<evidence type="ECO:0000313" key="2">
    <source>
        <dbReference type="Proteomes" id="UP000627464"/>
    </source>
</evidence>
<proteinExistence type="predicted"/>
<accession>A0ABQ1G2T1</accession>
<dbReference type="Proteomes" id="UP000627464">
    <property type="component" value="Unassembled WGS sequence"/>
</dbReference>
<name>A0ABQ1G2T1_9GAMM</name>
<protein>
    <submittedName>
        <fullName evidence="1">Uncharacterized protein</fullName>
    </submittedName>
</protein>
<reference evidence="2" key="1">
    <citation type="journal article" date="2019" name="Int. J. Syst. Evol. Microbiol.">
        <title>The Global Catalogue of Microorganisms (GCM) 10K type strain sequencing project: providing services to taxonomists for standard genome sequencing and annotation.</title>
        <authorList>
            <consortium name="The Broad Institute Genomics Platform"/>
            <consortium name="The Broad Institute Genome Sequencing Center for Infectious Disease"/>
            <person name="Wu L."/>
            <person name="Ma J."/>
        </authorList>
    </citation>
    <scope>NUCLEOTIDE SEQUENCE [LARGE SCALE GENOMIC DNA]</scope>
    <source>
        <strain evidence="2">CGMCC 1.12806</strain>
    </source>
</reference>